<dbReference type="EMBL" id="JAMYWD010000007">
    <property type="protein sequence ID" value="KAJ4964847.1"/>
    <property type="molecule type" value="Genomic_DNA"/>
</dbReference>
<dbReference type="InterPro" id="IPR008972">
    <property type="entry name" value="Cupredoxin"/>
</dbReference>
<sequence length="146" mass="16498">MVPAPATYENALLKSQAVPETQRSFPPRYQCDNTVAVLRLHLRLTGEVLIFDFAFTCVLLVRGSEFDHCDSMHPLFFSNDGNIVYQFDCSRFFYFISGVSGHCKRGQKMIVRVMSPKDDDSHSFEGASIHGIPKFGLFALLLVQIM</sequence>
<reference evidence="2" key="1">
    <citation type="journal article" date="2023" name="Plant J.">
        <title>The genome of the king protea, Protea cynaroides.</title>
        <authorList>
            <person name="Chang J."/>
            <person name="Duong T.A."/>
            <person name="Schoeman C."/>
            <person name="Ma X."/>
            <person name="Roodt D."/>
            <person name="Barker N."/>
            <person name="Li Z."/>
            <person name="Van de Peer Y."/>
            <person name="Mizrachi E."/>
        </authorList>
    </citation>
    <scope>NUCLEOTIDE SEQUENCE</scope>
    <source>
        <tissue evidence="2">Young leaves</tissue>
    </source>
</reference>
<accession>A0A9Q0K6J1</accession>
<gene>
    <name evidence="2" type="ORF">NE237_016696</name>
</gene>
<evidence type="ECO:0000259" key="1">
    <source>
        <dbReference type="PROSITE" id="PS51485"/>
    </source>
</evidence>
<dbReference type="AlphaFoldDB" id="A0A9Q0K6J1"/>
<evidence type="ECO:0000313" key="3">
    <source>
        <dbReference type="Proteomes" id="UP001141806"/>
    </source>
</evidence>
<keyword evidence="3" id="KW-1185">Reference proteome</keyword>
<dbReference type="Gene3D" id="2.60.40.420">
    <property type="entry name" value="Cupredoxins - blue copper proteins"/>
    <property type="match status" value="1"/>
</dbReference>
<dbReference type="Proteomes" id="UP001141806">
    <property type="component" value="Unassembled WGS sequence"/>
</dbReference>
<comment type="caution">
    <text evidence="2">The sequence shown here is derived from an EMBL/GenBank/DDBJ whole genome shotgun (WGS) entry which is preliminary data.</text>
</comment>
<dbReference type="GO" id="GO:0009055">
    <property type="term" value="F:electron transfer activity"/>
    <property type="evidence" value="ECO:0007669"/>
    <property type="project" value="InterPro"/>
</dbReference>
<proteinExistence type="predicted"/>
<dbReference type="PROSITE" id="PS51485">
    <property type="entry name" value="PHYTOCYANIN"/>
    <property type="match status" value="1"/>
</dbReference>
<name>A0A9Q0K6J1_9MAGN</name>
<organism evidence="2 3">
    <name type="scientific">Protea cynaroides</name>
    <dbReference type="NCBI Taxonomy" id="273540"/>
    <lineage>
        <taxon>Eukaryota</taxon>
        <taxon>Viridiplantae</taxon>
        <taxon>Streptophyta</taxon>
        <taxon>Embryophyta</taxon>
        <taxon>Tracheophyta</taxon>
        <taxon>Spermatophyta</taxon>
        <taxon>Magnoliopsida</taxon>
        <taxon>Proteales</taxon>
        <taxon>Proteaceae</taxon>
        <taxon>Protea</taxon>
    </lineage>
</organism>
<dbReference type="Pfam" id="PF02298">
    <property type="entry name" value="Cu_bind_like"/>
    <property type="match status" value="1"/>
</dbReference>
<dbReference type="SUPFAM" id="SSF49503">
    <property type="entry name" value="Cupredoxins"/>
    <property type="match status" value="1"/>
</dbReference>
<dbReference type="InterPro" id="IPR003245">
    <property type="entry name" value="Phytocyanin_dom"/>
</dbReference>
<protein>
    <recommendedName>
        <fullName evidence="1">Phytocyanin domain-containing protein</fullName>
    </recommendedName>
</protein>
<evidence type="ECO:0000313" key="2">
    <source>
        <dbReference type="EMBL" id="KAJ4964847.1"/>
    </source>
</evidence>
<dbReference type="OrthoDB" id="959565at2759"/>
<feature type="domain" description="Phytocyanin" evidence="1">
    <location>
        <begin position="1"/>
        <end position="115"/>
    </location>
</feature>